<comment type="miscellaneous">
    <text evidence="7">In eukaryotes there are cytoplasmic, mitochondrial and chloroplastic isozymes.</text>
</comment>
<evidence type="ECO:0000256" key="5">
    <source>
        <dbReference type="ARBA" id="ARBA00022679"/>
    </source>
</evidence>
<gene>
    <name evidence="9" type="ORF">QQS21_009838</name>
</gene>
<dbReference type="InterPro" id="IPR004838">
    <property type="entry name" value="NHTrfase_class1_PyrdxlP-BS"/>
</dbReference>
<evidence type="ECO:0000313" key="9">
    <source>
        <dbReference type="EMBL" id="KAK2592459.1"/>
    </source>
</evidence>
<dbReference type="EMBL" id="JASWJB010000265">
    <property type="protein sequence ID" value="KAK2592459.1"/>
    <property type="molecule type" value="Genomic_DNA"/>
</dbReference>
<dbReference type="InterPro" id="IPR004839">
    <property type="entry name" value="Aminotransferase_I/II_large"/>
</dbReference>
<protein>
    <recommendedName>
        <fullName evidence="7">Aspartate aminotransferase</fullName>
        <ecNumber evidence="7">2.6.1.1</ecNumber>
    </recommendedName>
</protein>
<keyword evidence="5 7" id="KW-0808">Transferase</keyword>
<feature type="domain" description="Aminotransferase class I/classII large" evidence="8">
    <location>
        <begin position="35"/>
        <end position="401"/>
    </location>
</feature>
<dbReference type="PROSITE" id="PS00105">
    <property type="entry name" value="AA_TRANSFER_CLASS_1"/>
    <property type="match status" value="1"/>
</dbReference>
<dbReference type="PANTHER" id="PTHR11879:SF20">
    <property type="entry name" value="ASPARTATE AMINOTRANSFERASE"/>
    <property type="match status" value="1"/>
</dbReference>
<dbReference type="Gene3D" id="3.40.640.10">
    <property type="entry name" value="Type I PLP-dependent aspartate aminotransferase-like (Major domain)"/>
    <property type="match status" value="1"/>
</dbReference>
<dbReference type="NCBIfam" id="NF006719">
    <property type="entry name" value="PRK09257.1"/>
    <property type="match status" value="1"/>
</dbReference>
<keyword evidence="10" id="KW-1185">Reference proteome</keyword>
<sequence length="411" mass="45413">MGSSQKASLFSDLADIPLDPHYALKESFRADTHPDKVILGSGLYRDDDSQPWVLPSVEKAEKIGKKTEDSGRYEYLPISGLESFVSAARTVLFGPLDGKENRVVSLQTVSGTGANFLGAQFLAKTLKPSAVWLSNPSWVNHANIWGLAGINVKTYPYWDAKNKRLDFERMISKLETAAPGDVVLLHACAHNPTGVDPTKSQWESVADVCERRGLFPFFDCAYQGFASGDLAEDAWAVRHFLKRDTLEMAVAQSFSKNMGLYGERVGALHLLCGTAKAAMKARGHLSRFQRGQVSQPPRAGARLAATILSDPELFQDWLLDLRKMSGRVEKMRKALYDELIALRTPGQWDHIVSQIGMFSYTGLTPEQVASIQENSHVYLLKSGRISVAGLNSRNVVYVAHAFDAAVRKHPF</sequence>
<reference evidence="9" key="1">
    <citation type="submission" date="2023-06" db="EMBL/GenBank/DDBJ databases">
        <title>Conoideocrella luteorostrata (Hypocreales: Clavicipitaceae), a potential biocontrol fungus for elongate hemlock scale in United States Christmas tree production areas.</title>
        <authorList>
            <person name="Barrett H."/>
            <person name="Lovett B."/>
            <person name="Macias A.M."/>
            <person name="Stajich J.E."/>
            <person name="Kasson M.T."/>
        </authorList>
    </citation>
    <scope>NUCLEOTIDE SEQUENCE</scope>
    <source>
        <strain evidence="9">ARSEF 14590</strain>
    </source>
</reference>
<dbReference type="InterPro" id="IPR015422">
    <property type="entry name" value="PyrdxlP-dep_Trfase_small"/>
</dbReference>
<dbReference type="FunFam" id="3.40.640.10:FF:000066">
    <property type="entry name" value="Aspartate aminotransferase"/>
    <property type="match status" value="1"/>
</dbReference>
<dbReference type="PANTHER" id="PTHR11879">
    <property type="entry name" value="ASPARTATE AMINOTRANSFERASE"/>
    <property type="match status" value="1"/>
</dbReference>
<evidence type="ECO:0000256" key="4">
    <source>
        <dbReference type="ARBA" id="ARBA00022576"/>
    </source>
</evidence>
<evidence type="ECO:0000256" key="1">
    <source>
        <dbReference type="ARBA" id="ARBA00001933"/>
    </source>
</evidence>
<proteinExistence type="inferred from homology"/>
<evidence type="ECO:0000256" key="6">
    <source>
        <dbReference type="ARBA" id="ARBA00022898"/>
    </source>
</evidence>
<evidence type="ECO:0000259" key="8">
    <source>
        <dbReference type="Pfam" id="PF00155"/>
    </source>
</evidence>
<dbReference type="Proteomes" id="UP001251528">
    <property type="component" value="Unassembled WGS sequence"/>
</dbReference>
<dbReference type="Gene3D" id="3.90.1150.10">
    <property type="entry name" value="Aspartate Aminotransferase, domain 1"/>
    <property type="match status" value="1"/>
</dbReference>
<dbReference type="FunFam" id="3.90.1150.10:FF:000001">
    <property type="entry name" value="Aspartate aminotransferase"/>
    <property type="match status" value="1"/>
</dbReference>
<dbReference type="AlphaFoldDB" id="A0AAJ0CIW2"/>
<dbReference type="EC" id="2.6.1.1" evidence="7"/>
<comment type="cofactor">
    <cofactor evidence="1">
        <name>pyridoxal 5'-phosphate</name>
        <dbReference type="ChEBI" id="CHEBI:597326"/>
    </cofactor>
</comment>
<keyword evidence="4 7" id="KW-0032">Aminotransferase</keyword>
<dbReference type="GO" id="GO:0006532">
    <property type="term" value="P:aspartate biosynthetic process"/>
    <property type="evidence" value="ECO:0007669"/>
    <property type="project" value="TreeGrafter"/>
</dbReference>
<evidence type="ECO:0000256" key="2">
    <source>
        <dbReference type="ARBA" id="ARBA00007441"/>
    </source>
</evidence>
<dbReference type="InterPro" id="IPR000796">
    <property type="entry name" value="Asp_trans"/>
</dbReference>
<evidence type="ECO:0000256" key="7">
    <source>
        <dbReference type="RuleBase" id="RU000480"/>
    </source>
</evidence>
<dbReference type="CDD" id="cd00609">
    <property type="entry name" value="AAT_like"/>
    <property type="match status" value="1"/>
</dbReference>
<keyword evidence="6" id="KW-0663">Pyridoxal phosphate</keyword>
<comment type="caution">
    <text evidence="9">The sequence shown here is derived from an EMBL/GenBank/DDBJ whole genome shotgun (WGS) entry which is preliminary data.</text>
</comment>
<evidence type="ECO:0000313" key="10">
    <source>
        <dbReference type="Proteomes" id="UP001251528"/>
    </source>
</evidence>
<accession>A0AAJ0CIW2</accession>
<comment type="similarity">
    <text evidence="2">Belongs to the class-I pyridoxal-phosphate-dependent aminotransferase family.</text>
</comment>
<dbReference type="InterPro" id="IPR015424">
    <property type="entry name" value="PyrdxlP-dep_Trfase"/>
</dbReference>
<organism evidence="9 10">
    <name type="scientific">Conoideocrella luteorostrata</name>
    <dbReference type="NCBI Taxonomy" id="1105319"/>
    <lineage>
        <taxon>Eukaryota</taxon>
        <taxon>Fungi</taxon>
        <taxon>Dikarya</taxon>
        <taxon>Ascomycota</taxon>
        <taxon>Pezizomycotina</taxon>
        <taxon>Sordariomycetes</taxon>
        <taxon>Hypocreomycetidae</taxon>
        <taxon>Hypocreales</taxon>
        <taxon>Clavicipitaceae</taxon>
        <taxon>Conoideocrella</taxon>
    </lineage>
</organism>
<dbReference type="PRINTS" id="PR00799">
    <property type="entry name" value="TRANSAMINASE"/>
</dbReference>
<evidence type="ECO:0000256" key="3">
    <source>
        <dbReference type="ARBA" id="ARBA00011738"/>
    </source>
</evidence>
<name>A0AAJ0CIW2_9HYPO</name>
<dbReference type="GO" id="GO:0004069">
    <property type="term" value="F:L-aspartate:2-oxoglutarate aminotransferase activity"/>
    <property type="evidence" value="ECO:0007669"/>
    <property type="project" value="UniProtKB-EC"/>
</dbReference>
<comment type="subunit">
    <text evidence="3 7">Homodimer.</text>
</comment>
<comment type="catalytic activity">
    <reaction evidence="7">
        <text>L-aspartate + 2-oxoglutarate = oxaloacetate + L-glutamate</text>
        <dbReference type="Rhea" id="RHEA:21824"/>
        <dbReference type="ChEBI" id="CHEBI:16452"/>
        <dbReference type="ChEBI" id="CHEBI:16810"/>
        <dbReference type="ChEBI" id="CHEBI:29985"/>
        <dbReference type="ChEBI" id="CHEBI:29991"/>
        <dbReference type="EC" id="2.6.1.1"/>
    </reaction>
</comment>
<dbReference type="SUPFAM" id="SSF53383">
    <property type="entry name" value="PLP-dependent transferases"/>
    <property type="match status" value="1"/>
</dbReference>
<dbReference type="GO" id="GO:0030170">
    <property type="term" value="F:pyridoxal phosphate binding"/>
    <property type="evidence" value="ECO:0007669"/>
    <property type="project" value="InterPro"/>
</dbReference>
<dbReference type="Pfam" id="PF00155">
    <property type="entry name" value="Aminotran_1_2"/>
    <property type="match status" value="1"/>
</dbReference>
<dbReference type="GO" id="GO:0005829">
    <property type="term" value="C:cytosol"/>
    <property type="evidence" value="ECO:0007669"/>
    <property type="project" value="TreeGrafter"/>
</dbReference>
<dbReference type="InterPro" id="IPR015421">
    <property type="entry name" value="PyrdxlP-dep_Trfase_major"/>
</dbReference>